<protein>
    <submittedName>
        <fullName evidence="1">Uncharacterized protein</fullName>
    </submittedName>
</protein>
<gene>
    <name evidence="1" type="ORF">MNBD_GAMMA13-265</name>
</gene>
<proteinExistence type="predicted"/>
<dbReference type="EMBL" id="UOFK01000116">
    <property type="protein sequence ID" value="VAW77326.1"/>
    <property type="molecule type" value="Genomic_DNA"/>
</dbReference>
<sequence>MNNTRNYHTGGWLASTMSLCMALPLSAEVKIYTEGNSGLLAWKAQHPGFSLQFIQLLPDYVRAIYSARGLPKNVVEHMASYCVFGTIIKNESTSSLAYRVADWRYITRDGHAHPIKTKTQWLEEWQKLGVAFRWSLLPDDQRFAPGDWSQGFTTLPLSPGTTVDLQYSWTVDDKPHKATIEELRCAPETAPKS</sequence>
<organism evidence="1">
    <name type="scientific">hydrothermal vent metagenome</name>
    <dbReference type="NCBI Taxonomy" id="652676"/>
    <lineage>
        <taxon>unclassified sequences</taxon>
        <taxon>metagenomes</taxon>
        <taxon>ecological metagenomes</taxon>
    </lineage>
</organism>
<dbReference type="AlphaFoldDB" id="A0A3B0Z9G3"/>
<name>A0A3B0Z9G3_9ZZZZ</name>
<evidence type="ECO:0000313" key="1">
    <source>
        <dbReference type="EMBL" id="VAW77326.1"/>
    </source>
</evidence>
<accession>A0A3B0Z9G3</accession>
<reference evidence="1" key="1">
    <citation type="submission" date="2018-06" db="EMBL/GenBank/DDBJ databases">
        <authorList>
            <person name="Zhirakovskaya E."/>
        </authorList>
    </citation>
    <scope>NUCLEOTIDE SEQUENCE</scope>
</reference>